<sequence>MEKYSELKLFFWFGTAIMVFLAVAVIFLALYYQSRLYKLKKKEAFLRMRAILNKEKEERARISSDLHDTVIGNLVSISIYFGMLKNQIKDPEVLGVINGIDDELKDTKQLIRQITYNLMPPLLSNNGFIASVEDFLRKSSVRYGFTYELNHLGFIEFSKQSSYDVLLILREFITNSCVHGGATDISITLTTAKKHNIITYKDNGAKYDFVAEMNRSTGYGLKNILSRVENLHGSLHQRESATHNEFVIFVKSAD</sequence>
<dbReference type="InterPro" id="IPR011712">
    <property type="entry name" value="Sig_transdc_His_kin_sub3_dim/P"/>
</dbReference>
<dbReference type="RefSeq" id="WP_251833130.1">
    <property type="nucleotide sequence ID" value="NZ_JACSPS010000002.1"/>
</dbReference>
<gene>
    <name evidence="11" type="ORF">H9628_05530</name>
</gene>
<keyword evidence="7" id="KW-0067">ATP-binding</keyword>
<dbReference type="InterPro" id="IPR036890">
    <property type="entry name" value="HATPase_C_sf"/>
</dbReference>
<evidence type="ECO:0000256" key="8">
    <source>
        <dbReference type="ARBA" id="ARBA00023012"/>
    </source>
</evidence>
<proteinExistence type="predicted"/>
<keyword evidence="8" id="KW-0902">Two-component regulatory system</keyword>
<dbReference type="SUPFAM" id="SSF55874">
    <property type="entry name" value="ATPase domain of HSP90 chaperone/DNA topoisomerase II/histidine kinase"/>
    <property type="match status" value="1"/>
</dbReference>
<keyword evidence="9" id="KW-0472">Membrane</keyword>
<dbReference type="Proteomes" id="UP000626242">
    <property type="component" value="Unassembled WGS sequence"/>
</dbReference>
<evidence type="ECO:0000313" key="11">
    <source>
        <dbReference type="EMBL" id="MBD8017925.1"/>
    </source>
</evidence>
<evidence type="ECO:0000256" key="6">
    <source>
        <dbReference type="ARBA" id="ARBA00022777"/>
    </source>
</evidence>
<evidence type="ECO:0000256" key="9">
    <source>
        <dbReference type="SAM" id="Phobius"/>
    </source>
</evidence>
<dbReference type="Gene3D" id="1.20.5.1930">
    <property type="match status" value="1"/>
</dbReference>
<dbReference type="InterPro" id="IPR050482">
    <property type="entry name" value="Sensor_HK_TwoCompSys"/>
</dbReference>
<comment type="catalytic activity">
    <reaction evidence="1">
        <text>ATP + protein L-histidine = ADP + protein N-phospho-L-histidine.</text>
        <dbReference type="EC" id="2.7.13.3"/>
    </reaction>
</comment>
<reference evidence="11 12" key="1">
    <citation type="submission" date="2020-08" db="EMBL/GenBank/DDBJ databases">
        <title>A Genomic Blueprint of the Chicken Gut Microbiome.</title>
        <authorList>
            <person name="Gilroy R."/>
            <person name="Ravi A."/>
            <person name="Getino M."/>
            <person name="Pursley I."/>
            <person name="Horton D.L."/>
            <person name="Alikhan N.-F."/>
            <person name="Baker D."/>
            <person name="Gharbi K."/>
            <person name="Hall N."/>
            <person name="Watson M."/>
            <person name="Adriaenssens E.M."/>
            <person name="Foster-Nyarko E."/>
            <person name="Jarju S."/>
            <person name="Secka A."/>
            <person name="Antonio M."/>
            <person name="Oren A."/>
            <person name="Chaudhuri R."/>
            <person name="La Ragione R.M."/>
            <person name="Hildebrand F."/>
            <person name="Pallen M.J."/>
        </authorList>
    </citation>
    <scope>NUCLEOTIDE SEQUENCE [LARGE SCALE GENOMIC DNA]</scope>
    <source>
        <strain evidence="11 12">Sa1CVA4</strain>
    </source>
</reference>
<dbReference type="PANTHER" id="PTHR24421:SF10">
    <property type="entry name" value="NITRATE_NITRITE SENSOR PROTEIN NARQ"/>
    <property type="match status" value="1"/>
</dbReference>
<evidence type="ECO:0000256" key="7">
    <source>
        <dbReference type="ARBA" id="ARBA00022840"/>
    </source>
</evidence>
<keyword evidence="9" id="KW-0812">Transmembrane</keyword>
<keyword evidence="9" id="KW-1133">Transmembrane helix</keyword>
<keyword evidence="5" id="KW-0547">Nucleotide-binding</keyword>
<comment type="caution">
    <text evidence="11">The sequence shown here is derived from an EMBL/GenBank/DDBJ whole genome shotgun (WGS) entry which is preliminary data.</text>
</comment>
<dbReference type="Pfam" id="PF07730">
    <property type="entry name" value="HisKA_3"/>
    <property type="match status" value="1"/>
</dbReference>
<dbReference type="EMBL" id="JACSPS010000002">
    <property type="protein sequence ID" value="MBD8017925.1"/>
    <property type="molecule type" value="Genomic_DNA"/>
</dbReference>
<evidence type="ECO:0000313" key="12">
    <source>
        <dbReference type="Proteomes" id="UP000626242"/>
    </source>
</evidence>
<evidence type="ECO:0000259" key="10">
    <source>
        <dbReference type="Pfam" id="PF07730"/>
    </source>
</evidence>
<evidence type="ECO:0000256" key="1">
    <source>
        <dbReference type="ARBA" id="ARBA00000085"/>
    </source>
</evidence>
<evidence type="ECO:0000256" key="2">
    <source>
        <dbReference type="ARBA" id="ARBA00012438"/>
    </source>
</evidence>
<accession>A0ABR8WLQ9</accession>
<dbReference type="EC" id="2.7.13.3" evidence="2"/>
<evidence type="ECO:0000256" key="5">
    <source>
        <dbReference type="ARBA" id="ARBA00022741"/>
    </source>
</evidence>
<evidence type="ECO:0000256" key="3">
    <source>
        <dbReference type="ARBA" id="ARBA00022553"/>
    </source>
</evidence>
<feature type="transmembrane region" description="Helical" evidence="9">
    <location>
        <begin position="12"/>
        <end position="32"/>
    </location>
</feature>
<dbReference type="Gene3D" id="3.30.565.10">
    <property type="entry name" value="Histidine kinase-like ATPase, C-terminal domain"/>
    <property type="match status" value="1"/>
</dbReference>
<keyword evidence="4" id="KW-0808">Transferase</keyword>
<name>A0ABR8WLQ9_9FLAO</name>
<keyword evidence="12" id="KW-1185">Reference proteome</keyword>
<evidence type="ECO:0000256" key="4">
    <source>
        <dbReference type="ARBA" id="ARBA00022679"/>
    </source>
</evidence>
<organism evidence="11 12">
    <name type="scientific">Kaistella pullorum</name>
    <dbReference type="NCBI Taxonomy" id="2763074"/>
    <lineage>
        <taxon>Bacteria</taxon>
        <taxon>Pseudomonadati</taxon>
        <taxon>Bacteroidota</taxon>
        <taxon>Flavobacteriia</taxon>
        <taxon>Flavobacteriales</taxon>
        <taxon>Weeksellaceae</taxon>
        <taxon>Chryseobacterium group</taxon>
        <taxon>Kaistella</taxon>
    </lineage>
</organism>
<keyword evidence="6" id="KW-0418">Kinase</keyword>
<dbReference type="PANTHER" id="PTHR24421">
    <property type="entry name" value="NITRATE/NITRITE SENSOR PROTEIN NARX-RELATED"/>
    <property type="match status" value="1"/>
</dbReference>
<keyword evidence="3" id="KW-0597">Phosphoprotein</keyword>
<feature type="domain" description="Signal transduction histidine kinase subgroup 3 dimerisation and phosphoacceptor" evidence="10">
    <location>
        <begin position="58"/>
        <end position="121"/>
    </location>
</feature>
<protein>
    <recommendedName>
        <fullName evidence="2">histidine kinase</fullName>
        <ecNumber evidence="2">2.7.13.3</ecNumber>
    </recommendedName>
</protein>